<feature type="transmembrane region" description="Helical" evidence="6">
    <location>
        <begin position="291"/>
        <end position="310"/>
    </location>
</feature>
<organism evidence="7 8">
    <name type="scientific">Tilletiaria anomala (strain ATCC 24038 / CBS 436.72 / UBC 951)</name>
    <dbReference type="NCBI Taxonomy" id="1037660"/>
    <lineage>
        <taxon>Eukaryota</taxon>
        <taxon>Fungi</taxon>
        <taxon>Dikarya</taxon>
        <taxon>Basidiomycota</taxon>
        <taxon>Ustilaginomycotina</taxon>
        <taxon>Exobasidiomycetes</taxon>
        <taxon>Georgefischeriales</taxon>
        <taxon>Tilletiariaceae</taxon>
        <taxon>Tilletiaria</taxon>
    </lineage>
</organism>
<dbReference type="CDD" id="cd02435">
    <property type="entry name" value="CCC1"/>
    <property type="match status" value="1"/>
</dbReference>
<evidence type="ECO:0000256" key="3">
    <source>
        <dbReference type="ARBA" id="ARBA00022692"/>
    </source>
</evidence>
<dbReference type="AlphaFoldDB" id="A0A066WLD5"/>
<evidence type="ECO:0000313" key="7">
    <source>
        <dbReference type="EMBL" id="KDN51445.1"/>
    </source>
</evidence>
<comment type="subcellular location">
    <subcellularLocation>
        <location evidence="1">Endomembrane system</location>
        <topology evidence="1">Multi-pass membrane protein</topology>
    </subcellularLocation>
</comment>
<dbReference type="EMBL" id="JMSN01000016">
    <property type="protein sequence ID" value="KDN51445.1"/>
    <property type="molecule type" value="Genomic_DNA"/>
</dbReference>
<evidence type="ECO:0000256" key="2">
    <source>
        <dbReference type="ARBA" id="ARBA00007049"/>
    </source>
</evidence>
<dbReference type="GO" id="GO:0012505">
    <property type="term" value="C:endomembrane system"/>
    <property type="evidence" value="ECO:0007669"/>
    <property type="project" value="UniProtKB-SubCell"/>
</dbReference>
<dbReference type="Pfam" id="PF01988">
    <property type="entry name" value="VIT1"/>
    <property type="match status" value="1"/>
</dbReference>
<feature type="transmembrane region" description="Helical" evidence="6">
    <location>
        <begin position="137"/>
        <end position="159"/>
    </location>
</feature>
<dbReference type="OrthoDB" id="73465at2759"/>
<keyword evidence="8" id="KW-1185">Reference proteome</keyword>
<dbReference type="GO" id="GO:0005384">
    <property type="term" value="F:manganese ion transmembrane transporter activity"/>
    <property type="evidence" value="ECO:0007669"/>
    <property type="project" value="InterPro"/>
</dbReference>
<proteinExistence type="inferred from homology"/>
<protein>
    <submittedName>
        <fullName evidence="7">DUF125-domain-containing protein</fullName>
    </submittedName>
</protein>
<dbReference type="PANTHER" id="PTHR31851">
    <property type="entry name" value="FE(2+)/MN(2+) TRANSPORTER PCL1"/>
    <property type="match status" value="1"/>
</dbReference>
<dbReference type="FunCoup" id="A0A066WLD5">
    <property type="interactions" value="303"/>
</dbReference>
<dbReference type="Proteomes" id="UP000027361">
    <property type="component" value="Unassembled WGS sequence"/>
</dbReference>
<dbReference type="RefSeq" id="XP_013244781.1">
    <property type="nucleotide sequence ID" value="XM_013389327.1"/>
</dbReference>
<keyword evidence="5 6" id="KW-0472">Membrane</keyword>
<feature type="transmembrane region" description="Helical" evidence="6">
    <location>
        <begin position="264"/>
        <end position="285"/>
    </location>
</feature>
<evidence type="ECO:0000256" key="4">
    <source>
        <dbReference type="ARBA" id="ARBA00022989"/>
    </source>
</evidence>
<dbReference type="HOGENOM" id="CLU_038957_0_1_1"/>
<evidence type="ECO:0000256" key="5">
    <source>
        <dbReference type="ARBA" id="ARBA00023136"/>
    </source>
</evidence>
<dbReference type="STRING" id="1037660.A0A066WLD5"/>
<dbReference type="OMA" id="MNFHHTL"/>
<evidence type="ECO:0000313" key="8">
    <source>
        <dbReference type="Proteomes" id="UP000027361"/>
    </source>
</evidence>
<accession>A0A066WLD5</accession>
<comment type="similarity">
    <text evidence="2">Belongs to the CCC1 family.</text>
</comment>
<dbReference type="GeneID" id="25264000"/>
<evidence type="ECO:0000256" key="6">
    <source>
        <dbReference type="SAM" id="Phobius"/>
    </source>
</evidence>
<comment type="caution">
    <text evidence="7">The sequence shown here is derived from an EMBL/GenBank/DDBJ whole genome shotgun (WGS) entry which is preliminary data.</text>
</comment>
<sequence length="354" mass="37347">MPCAKPCANCACAGSAPESDSAAAITPKATLHYDATGASQPLPARSNRSIKDERTPLLWETSAPVAGTASQDVEGRPLVRCDRHSRHGVCCRELKGTDDRSLISPDTIRDYIIGLSDGLTVPFALTAGLSSVGSSRLVVIAGLAELIAGAVSMGIGGFLSAQAEGEHYKHQERSTAERVARSCDGEIVSEVLEILQPYGVPDELAGKVASALQQAEARKQQQMQQEQIQRVPVEELASHGLTPFLLRLGQGLEPVSPLRSLQSAVNIGAGYAVGGIIPLAPYMIFEEVREALYASIVITAIVLLLFGVVKHRLTGGRMSVKAYAWSALTTLAVGGMAAASSWAIVRALEGPERV</sequence>
<gene>
    <name evidence="7" type="ORF">K437DRAFT_254865</name>
</gene>
<reference evidence="7 8" key="1">
    <citation type="submission" date="2014-05" db="EMBL/GenBank/DDBJ databases">
        <title>Draft genome sequence of a rare smut relative, Tilletiaria anomala UBC 951.</title>
        <authorList>
            <consortium name="DOE Joint Genome Institute"/>
            <person name="Toome M."/>
            <person name="Kuo A."/>
            <person name="Henrissat B."/>
            <person name="Lipzen A."/>
            <person name="Tritt A."/>
            <person name="Yoshinaga Y."/>
            <person name="Zane M."/>
            <person name="Barry K."/>
            <person name="Grigoriev I.V."/>
            <person name="Spatafora J.W."/>
            <person name="Aimea M.C."/>
        </authorList>
    </citation>
    <scope>NUCLEOTIDE SEQUENCE [LARGE SCALE GENOMIC DNA]</scope>
    <source>
        <strain evidence="7 8">UBC 951</strain>
    </source>
</reference>
<dbReference type="InParanoid" id="A0A066WLD5"/>
<feature type="transmembrane region" description="Helical" evidence="6">
    <location>
        <begin position="111"/>
        <end position="131"/>
    </location>
</feature>
<dbReference type="InterPro" id="IPR008217">
    <property type="entry name" value="Ccc1_fam"/>
</dbReference>
<keyword evidence="4 6" id="KW-1133">Transmembrane helix</keyword>
<feature type="transmembrane region" description="Helical" evidence="6">
    <location>
        <begin position="322"/>
        <end position="345"/>
    </location>
</feature>
<keyword evidence="3 6" id="KW-0812">Transmembrane</keyword>
<name>A0A066WLD5_TILAU</name>
<evidence type="ECO:0000256" key="1">
    <source>
        <dbReference type="ARBA" id="ARBA00004127"/>
    </source>
</evidence>
<dbReference type="GO" id="GO:0030026">
    <property type="term" value="P:intracellular manganese ion homeostasis"/>
    <property type="evidence" value="ECO:0007669"/>
    <property type="project" value="InterPro"/>
</dbReference>